<dbReference type="EMBL" id="JAFCIX010000390">
    <property type="protein sequence ID" value="KAH6592130.1"/>
    <property type="molecule type" value="Genomic_DNA"/>
</dbReference>
<reference evidence="1 2" key="1">
    <citation type="submission" date="2021-02" db="EMBL/GenBank/DDBJ databases">
        <title>Variation within the Batrachochytrium salamandrivorans European outbreak.</title>
        <authorList>
            <person name="Kelly M."/>
            <person name="Pasmans F."/>
            <person name="Shea T.P."/>
            <person name="Munoz J.F."/>
            <person name="Carranza S."/>
            <person name="Cuomo C.A."/>
            <person name="Martel A."/>
        </authorList>
    </citation>
    <scope>NUCLEOTIDE SEQUENCE [LARGE SCALE GENOMIC DNA]</scope>
    <source>
        <strain evidence="1 2">AMFP18/2</strain>
    </source>
</reference>
<evidence type="ECO:0000313" key="1">
    <source>
        <dbReference type="EMBL" id="KAH6592130.1"/>
    </source>
</evidence>
<sequence length="75" mass="8722">MSEASKACNGPKSQLRWCLKVEGFVGRMIGNCTAIQKQYEDCMDGEFEIRRQENHALARQRTNQWKELNKEMGLE</sequence>
<evidence type="ECO:0000313" key="2">
    <source>
        <dbReference type="Proteomes" id="UP001648503"/>
    </source>
</evidence>
<proteinExistence type="predicted"/>
<protein>
    <recommendedName>
        <fullName evidence="3">COX assembly mitochondrial protein</fullName>
    </recommendedName>
</protein>
<dbReference type="Proteomes" id="UP001648503">
    <property type="component" value="Unassembled WGS sequence"/>
</dbReference>
<name>A0ABQ8F4N2_9FUNG</name>
<evidence type="ECO:0008006" key="3">
    <source>
        <dbReference type="Google" id="ProtNLM"/>
    </source>
</evidence>
<organism evidence="1 2">
    <name type="scientific">Batrachochytrium salamandrivorans</name>
    <dbReference type="NCBI Taxonomy" id="1357716"/>
    <lineage>
        <taxon>Eukaryota</taxon>
        <taxon>Fungi</taxon>
        <taxon>Fungi incertae sedis</taxon>
        <taxon>Chytridiomycota</taxon>
        <taxon>Chytridiomycota incertae sedis</taxon>
        <taxon>Chytridiomycetes</taxon>
        <taxon>Rhizophydiales</taxon>
        <taxon>Rhizophydiales incertae sedis</taxon>
        <taxon>Batrachochytrium</taxon>
    </lineage>
</organism>
<comment type="caution">
    <text evidence="1">The sequence shown here is derived from an EMBL/GenBank/DDBJ whole genome shotgun (WGS) entry which is preliminary data.</text>
</comment>
<accession>A0ABQ8F4N2</accession>
<keyword evidence="2" id="KW-1185">Reference proteome</keyword>
<gene>
    <name evidence="1" type="ORF">BASA50_008275</name>
</gene>